<reference evidence="1 2" key="1">
    <citation type="journal article" date="2014" name="PLoS Genet.">
        <title>Phylogenetically driven sequencing of extremely halophilic archaea reveals strategies for static and dynamic osmo-response.</title>
        <authorList>
            <person name="Becker E.A."/>
            <person name="Seitzer P.M."/>
            <person name="Tritt A."/>
            <person name="Larsen D."/>
            <person name="Krusor M."/>
            <person name="Yao A.I."/>
            <person name="Wu D."/>
            <person name="Madern D."/>
            <person name="Eisen J.A."/>
            <person name="Darling A.E."/>
            <person name="Facciotti M.T."/>
        </authorList>
    </citation>
    <scope>NUCLEOTIDE SEQUENCE [LARGE SCALE GENOMIC DNA]</scope>
    <source>
        <strain evidence="1 2">100A6</strain>
    </source>
</reference>
<dbReference type="InterPro" id="IPR038695">
    <property type="entry name" value="Saro_0823-like_sf"/>
</dbReference>
<dbReference type="Proteomes" id="UP000011566">
    <property type="component" value="Unassembled WGS sequence"/>
</dbReference>
<accession>M0M6J9</accession>
<protein>
    <recommendedName>
        <fullName evidence="3">DUF192 domain-containing protein</fullName>
    </recommendedName>
</protein>
<gene>
    <name evidence="1" type="ORF">C447_01270</name>
</gene>
<dbReference type="PATRIC" id="fig|1132509.6.peg.305"/>
<dbReference type="eggNOG" id="arCOG03116">
    <property type="taxonomic scope" value="Archaea"/>
</dbReference>
<dbReference type="OrthoDB" id="6763at2157"/>
<evidence type="ECO:0000313" key="1">
    <source>
        <dbReference type="EMBL" id="EMA41442.1"/>
    </source>
</evidence>
<dbReference type="PANTHER" id="PTHR37953:SF1">
    <property type="entry name" value="UPF0127 PROTEIN MJ1496"/>
    <property type="match status" value="1"/>
</dbReference>
<sequence>MSLQRVVNIVFGLSVVALVVTSAVVAGVVPSPMSLMGTPQEYDRAEVTITNNCSRTLGTVDVRIADTYQKKYTGLSETPSLANGSGMLFTYEKPSEHTYVMREMDYPLDIVFIGADGRINAIREAPAPGPNENGESIERTGEGKYILEVPRGWMRSHGIHVGHRVAIGNSE</sequence>
<keyword evidence="2" id="KW-1185">Reference proteome</keyword>
<dbReference type="Pfam" id="PF02643">
    <property type="entry name" value="DUF192"/>
    <property type="match status" value="1"/>
</dbReference>
<dbReference type="InterPro" id="IPR003795">
    <property type="entry name" value="DUF192"/>
</dbReference>
<dbReference type="AlphaFoldDB" id="M0M6J9"/>
<dbReference type="RefSeq" id="WP_007690071.1">
    <property type="nucleotide sequence ID" value="NZ_AJRK01000101.1"/>
</dbReference>
<proteinExistence type="predicted"/>
<dbReference type="PANTHER" id="PTHR37953">
    <property type="entry name" value="UPF0127 PROTEIN MJ1496"/>
    <property type="match status" value="1"/>
</dbReference>
<evidence type="ECO:0000313" key="2">
    <source>
        <dbReference type="Proteomes" id="UP000011566"/>
    </source>
</evidence>
<comment type="caution">
    <text evidence="1">The sequence shown here is derived from an EMBL/GenBank/DDBJ whole genome shotgun (WGS) entry which is preliminary data.</text>
</comment>
<dbReference type="Gene3D" id="2.60.120.1140">
    <property type="entry name" value="Protein of unknown function DUF192"/>
    <property type="match status" value="1"/>
</dbReference>
<dbReference type="EMBL" id="AOMB01000005">
    <property type="protein sequence ID" value="EMA41442.1"/>
    <property type="molecule type" value="Genomic_DNA"/>
</dbReference>
<name>M0M6J9_9EURY</name>
<evidence type="ECO:0008006" key="3">
    <source>
        <dbReference type="Google" id="ProtNLM"/>
    </source>
</evidence>
<organism evidence="1 2">
    <name type="scientific">Halococcus hamelinensis 100A6</name>
    <dbReference type="NCBI Taxonomy" id="1132509"/>
    <lineage>
        <taxon>Archaea</taxon>
        <taxon>Methanobacteriati</taxon>
        <taxon>Methanobacteriota</taxon>
        <taxon>Stenosarchaea group</taxon>
        <taxon>Halobacteria</taxon>
        <taxon>Halobacteriales</taxon>
        <taxon>Halococcaceae</taxon>
        <taxon>Halococcus</taxon>
    </lineage>
</organism>